<feature type="non-terminal residue" evidence="1">
    <location>
        <position position="1"/>
    </location>
</feature>
<organism evidence="1 2">
    <name type="scientific">Dentiscutata erythropus</name>
    <dbReference type="NCBI Taxonomy" id="1348616"/>
    <lineage>
        <taxon>Eukaryota</taxon>
        <taxon>Fungi</taxon>
        <taxon>Fungi incertae sedis</taxon>
        <taxon>Mucoromycota</taxon>
        <taxon>Glomeromycotina</taxon>
        <taxon>Glomeromycetes</taxon>
        <taxon>Diversisporales</taxon>
        <taxon>Gigasporaceae</taxon>
        <taxon>Dentiscutata</taxon>
    </lineage>
</organism>
<comment type="caution">
    <text evidence="1">The sequence shown here is derived from an EMBL/GenBank/DDBJ whole genome shotgun (WGS) entry which is preliminary data.</text>
</comment>
<protein>
    <submittedName>
        <fullName evidence="1">27792_t:CDS:1</fullName>
    </submittedName>
</protein>
<evidence type="ECO:0000313" key="2">
    <source>
        <dbReference type="Proteomes" id="UP000789405"/>
    </source>
</evidence>
<evidence type="ECO:0000313" key="1">
    <source>
        <dbReference type="EMBL" id="CAG8799750.1"/>
    </source>
</evidence>
<proteinExistence type="predicted"/>
<dbReference type="AlphaFoldDB" id="A0A9N9P8F9"/>
<name>A0A9N9P8F9_9GLOM</name>
<dbReference type="EMBL" id="CAJVPY010034190">
    <property type="protein sequence ID" value="CAG8799750.1"/>
    <property type="molecule type" value="Genomic_DNA"/>
</dbReference>
<sequence>IDDRQILTDYERSCMMEGWIPRRLDGGFGDEKNQDTSIRYKRPTI</sequence>
<dbReference type="OrthoDB" id="6159137at2759"/>
<reference evidence="1" key="1">
    <citation type="submission" date="2021-06" db="EMBL/GenBank/DDBJ databases">
        <authorList>
            <person name="Kallberg Y."/>
            <person name="Tangrot J."/>
            <person name="Rosling A."/>
        </authorList>
    </citation>
    <scope>NUCLEOTIDE SEQUENCE</scope>
    <source>
        <strain evidence="1">MA453B</strain>
    </source>
</reference>
<gene>
    <name evidence="1" type="ORF">DERYTH_LOCUS23128</name>
</gene>
<accession>A0A9N9P8F9</accession>
<keyword evidence="2" id="KW-1185">Reference proteome</keyword>
<dbReference type="Proteomes" id="UP000789405">
    <property type="component" value="Unassembled WGS sequence"/>
</dbReference>